<feature type="compositionally biased region" description="Basic and acidic residues" evidence="2">
    <location>
        <begin position="378"/>
        <end position="406"/>
    </location>
</feature>
<dbReference type="AlphaFoldDB" id="A0A8H3PL81"/>
<feature type="compositionally biased region" description="Basic and acidic residues" evidence="2">
    <location>
        <begin position="137"/>
        <end position="150"/>
    </location>
</feature>
<comment type="caution">
    <text evidence="3">The sequence shown here is derived from an EMBL/GenBank/DDBJ whole genome shotgun (WGS) entry which is preliminary data.</text>
</comment>
<feature type="compositionally biased region" description="Polar residues" evidence="2">
    <location>
        <begin position="439"/>
        <end position="448"/>
    </location>
</feature>
<name>A0A8H3PL81_9LECA</name>
<feature type="compositionally biased region" description="Basic and acidic residues" evidence="2">
    <location>
        <begin position="315"/>
        <end position="326"/>
    </location>
</feature>
<feature type="region of interest" description="Disordered" evidence="2">
    <location>
        <begin position="1"/>
        <end position="21"/>
    </location>
</feature>
<feature type="compositionally biased region" description="Polar residues" evidence="2">
    <location>
        <begin position="204"/>
        <end position="218"/>
    </location>
</feature>
<sequence>MGRLFKKTQSNVQQETPKANMLKKFGGKFKKAFSKKQQSFAQPKNKAHFQDVQPRTPAQSNSVPEEIKQQCAETETDSSPTHVDIEEGTQSLESSEAYSLGTKENLPMIRDFGLVETFQNFTATASPKPTAPLTKVTCHDPRPEALRTPEDIAPLTPQQSKEFSGFEPSIPASTDSSNTERSKIRRSNSVPQSPSSPTTGTSSDTLYDTPPQSHAASPSVLSKLCQLFDEHRGSSKCHQALAEHLKGEEKEKEDTEWAALVEWIKIGHEAEMNSLKKGHAANVEKLQQERSEGRRRLELRNRELRATKREIKGLKNSIEETTKDQEEIQPILNPQSADESDSVSVDQVEGGVALSIDNTAPIKEVENLQETPSVGLQDADHGRDDTKEDKEDTKKPRKKTVTDTRARQSALKQQLLEESAPDFTESQTGVPPAAVGELTSGSLQQAEPNVNDDKRGRSSEVKELQDHNKALKASLNSTRDMITQLSSEAETAKAEIKRLKGENRFAQLEVGYCHAANAGYRAAAEDDNPARTAHLDGLLKRKDEAFADLEERAAECSEALAKETKQRGVDTVYYEGRIQGLRKELAHRININNALTKGKSILKEQNDYVYQMFKEKIYPNDVIEAFSRDYDTIKKDNVLLINVINERKCYVLDAEKQVSDLKAAKVIDDHTAACALKQHRQTQQSLNGLTYINHQLNAKCDFQDEIRDEQKQEFDSQLQHQASELQHLIQHGADDWLLRRGHAQEAQIAFLNEEITKVNGIANQWRLRAIEQQDEFCPMNDFPEIGDWNAEETRWRLRHAEQKAGELQRVVRRLVGGGRTAEAGTGAGTGTGTGTGTVQGGEVVGGKWLVDRKGAERVMEEFGGS</sequence>
<evidence type="ECO:0000313" key="3">
    <source>
        <dbReference type="EMBL" id="CAF9943564.1"/>
    </source>
</evidence>
<protein>
    <submittedName>
        <fullName evidence="3">Uncharacterized protein</fullName>
    </submittedName>
</protein>
<gene>
    <name evidence="3" type="ORF">ALECFALPRED_000696</name>
</gene>
<organism evidence="3 4">
    <name type="scientific">Alectoria fallacina</name>
    <dbReference type="NCBI Taxonomy" id="1903189"/>
    <lineage>
        <taxon>Eukaryota</taxon>
        <taxon>Fungi</taxon>
        <taxon>Dikarya</taxon>
        <taxon>Ascomycota</taxon>
        <taxon>Pezizomycotina</taxon>
        <taxon>Lecanoromycetes</taxon>
        <taxon>OSLEUM clade</taxon>
        <taxon>Lecanoromycetidae</taxon>
        <taxon>Lecanorales</taxon>
        <taxon>Lecanorineae</taxon>
        <taxon>Parmeliaceae</taxon>
        <taxon>Alectoria</taxon>
    </lineage>
</organism>
<reference evidence="3" key="1">
    <citation type="submission" date="2021-03" db="EMBL/GenBank/DDBJ databases">
        <authorList>
            <person name="Tagirdzhanova G."/>
        </authorList>
    </citation>
    <scope>NUCLEOTIDE SEQUENCE</scope>
</reference>
<dbReference type="EMBL" id="CAJPDR010001114">
    <property type="protein sequence ID" value="CAF9943564.1"/>
    <property type="molecule type" value="Genomic_DNA"/>
</dbReference>
<feature type="compositionally biased region" description="Basic and acidic residues" evidence="2">
    <location>
        <begin position="451"/>
        <end position="461"/>
    </location>
</feature>
<feature type="region of interest" description="Disordered" evidence="2">
    <location>
        <begin position="36"/>
        <end position="99"/>
    </location>
</feature>
<proteinExistence type="predicted"/>
<feature type="region of interest" description="Disordered" evidence="2">
    <location>
        <begin position="123"/>
        <end position="218"/>
    </location>
</feature>
<dbReference type="OrthoDB" id="5403820at2759"/>
<feature type="compositionally biased region" description="Polar residues" evidence="2">
    <location>
        <begin position="332"/>
        <end position="345"/>
    </location>
</feature>
<feature type="compositionally biased region" description="Polar residues" evidence="2">
    <location>
        <begin position="71"/>
        <end position="81"/>
    </location>
</feature>
<feature type="coiled-coil region" evidence="1">
    <location>
        <begin position="539"/>
        <end position="566"/>
    </location>
</feature>
<dbReference type="Proteomes" id="UP000664203">
    <property type="component" value="Unassembled WGS sequence"/>
</dbReference>
<feature type="region of interest" description="Disordered" evidence="2">
    <location>
        <begin position="315"/>
        <end position="461"/>
    </location>
</feature>
<feature type="compositionally biased region" description="Basic and acidic residues" evidence="2">
    <location>
        <begin position="286"/>
        <end position="301"/>
    </location>
</feature>
<feature type="coiled-coil region" evidence="1">
    <location>
        <begin position="461"/>
        <end position="509"/>
    </location>
</feature>
<feature type="region of interest" description="Disordered" evidence="2">
    <location>
        <begin position="276"/>
        <end position="301"/>
    </location>
</feature>
<accession>A0A8H3PL81</accession>
<feature type="region of interest" description="Disordered" evidence="2">
    <location>
        <begin position="818"/>
        <end position="841"/>
    </location>
</feature>
<keyword evidence="1" id="KW-0175">Coiled coil</keyword>
<keyword evidence="4" id="KW-1185">Reference proteome</keyword>
<feature type="compositionally biased region" description="Polar residues" evidence="2">
    <location>
        <begin position="88"/>
        <end position="97"/>
    </location>
</feature>
<feature type="compositionally biased region" description="Low complexity" evidence="2">
    <location>
        <begin position="187"/>
        <end position="203"/>
    </location>
</feature>
<evidence type="ECO:0000256" key="2">
    <source>
        <dbReference type="SAM" id="MobiDB-lite"/>
    </source>
</evidence>
<feature type="compositionally biased region" description="Polar residues" evidence="2">
    <location>
        <begin position="7"/>
        <end position="17"/>
    </location>
</feature>
<evidence type="ECO:0000313" key="4">
    <source>
        <dbReference type="Proteomes" id="UP000664203"/>
    </source>
</evidence>
<evidence type="ECO:0000256" key="1">
    <source>
        <dbReference type="SAM" id="Coils"/>
    </source>
</evidence>